<keyword evidence="5 10" id="KW-0997">Cell inner membrane</keyword>
<dbReference type="GO" id="GO:0015031">
    <property type="term" value="P:protein transport"/>
    <property type="evidence" value="ECO:0007669"/>
    <property type="project" value="UniProtKB-UniRule"/>
</dbReference>
<dbReference type="Gene3D" id="3.30.1150.10">
    <property type="match status" value="1"/>
</dbReference>
<dbReference type="GO" id="GO:0031992">
    <property type="term" value="F:energy transducer activity"/>
    <property type="evidence" value="ECO:0007669"/>
    <property type="project" value="InterPro"/>
</dbReference>
<dbReference type="EMBL" id="NVUL01000057">
    <property type="protein sequence ID" value="PCI76417.1"/>
    <property type="molecule type" value="Genomic_DNA"/>
</dbReference>
<dbReference type="PANTHER" id="PTHR33446">
    <property type="entry name" value="PROTEIN TONB-RELATED"/>
    <property type="match status" value="1"/>
</dbReference>
<proteinExistence type="inferred from homology"/>
<evidence type="ECO:0000259" key="11">
    <source>
        <dbReference type="PROSITE" id="PS52015"/>
    </source>
</evidence>
<feature type="domain" description="TonB C-terminal" evidence="11">
    <location>
        <begin position="112"/>
        <end position="207"/>
    </location>
</feature>
<feature type="transmembrane region" description="Helical" evidence="10">
    <location>
        <begin position="12"/>
        <end position="33"/>
    </location>
</feature>
<dbReference type="InterPro" id="IPR037682">
    <property type="entry name" value="TonB_C"/>
</dbReference>
<comment type="function">
    <text evidence="10">Interacts with outer membrane receptor proteins that carry out high-affinity binding and energy dependent uptake into the periplasmic space of specific substrates. It could act to transduce energy from the cytoplasmic membrane to specific energy-requiring processes in the outer membrane, resulting in the release into the periplasm of ligands bound by these outer membrane proteins.</text>
</comment>
<dbReference type="InterPro" id="IPR003538">
    <property type="entry name" value="TonB"/>
</dbReference>
<evidence type="ECO:0000256" key="8">
    <source>
        <dbReference type="ARBA" id="ARBA00022989"/>
    </source>
</evidence>
<keyword evidence="8 10" id="KW-1133">Transmembrane helix</keyword>
<evidence type="ECO:0000256" key="1">
    <source>
        <dbReference type="ARBA" id="ARBA00004383"/>
    </source>
</evidence>
<dbReference type="SUPFAM" id="SSF74653">
    <property type="entry name" value="TolA/TonB C-terminal domain"/>
    <property type="match status" value="1"/>
</dbReference>
<sequence>MPAIVRNFIKFNISILLAGLITFLLFYFMQYLIETESDRPQTINVIRMLDPTVPVFKDVLFLEEARPEPIIAEDVPIVSEPSRSKEFSDGPVIRISQERLPVDTTPQSVVPMSNNIMIPLIRTTPNYPSRALQRGIEGFVELSFTVDRFGSVIDPVVINAAPEGIFDRAALQSISRWKYSPAMNNGQAIETYDVRHRIVFLMDPSSR</sequence>
<dbReference type="PANTHER" id="PTHR33446:SF14">
    <property type="entry name" value="PROTEIN TONB"/>
    <property type="match status" value="1"/>
</dbReference>
<dbReference type="GO" id="GO:0055085">
    <property type="term" value="P:transmembrane transport"/>
    <property type="evidence" value="ECO:0007669"/>
    <property type="project" value="InterPro"/>
</dbReference>
<evidence type="ECO:0000313" key="13">
    <source>
        <dbReference type="Proteomes" id="UP000218767"/>
    </source>
</evidence>
<evidence type="ECO:0000256" key="6">
    <source>
        <dbReference type="ARBA" id="ARBA00022692"/>
    </source>
</evidence>
<accession>A0A2A4X2Y5</accession>
<protein>
    <recommendedName>
        <fullName evidence="10">Protein TonB</fullName>
    </recommendedName>
</protein>
<dbReference type="GO" id="GO:0030288">
    <property type="term" value="C:outer membrane-bounded periplasmic space"/>
    <property type="evidence" value="ECO:0007669"/>
    <property type="project" value="InterPro"/>
</dbReference>
<keyword evidence="9 10" id="KW-0472">Membrane</keyword>
<keyword evidence="3 10" id="KW-0813">Transport</keyword>
<keyword evidence="10" id="KW-0735">Signal-anchor</keyword>
<dbReference type="PRINTS" id="PR01374">
    <property type="entry name" value="TONBPROTEIN"/>
</dbReference>
<keyword evidence="7 10" id="KW-0653">Protein transport</keyword>
<evidence type="ECO:0000256" key="4">
    <source>
        <dbReference type="ARBA" id="ARBA00022475"/>
    </source>
</evidence>
<reference evidence="13" key="1">
    <citation type="submission" date="2017-08" db="EMBL/GenBank/DDBJ databases">
        <title>A dynamic microbial community with high functional redundancy inhabits the cold, oxic subseafloor aquifer.</title>
        <authorList>
            <person name="Tully B.J."/>
            <person name="Wheat C.G."/>
            <person name="Glazer B.T."/>
            <person name="Huber J.A."/>
        </authorList>
    </citation>
    <scope>NUCLEOTIDE SEQUENCE [LARGE SCALE GENOMIC DNA]</scope>
</reference>
<dbReference type="Proteomes" id="UP000218767">
    <property type="component" value="Unassembled WGS sequence"/>
</dbReference>
<organism evidence="12 13">
    <name type="scientific">SAR86 cluster bacterium</name>
    <dbReference type="NCBI Taxonomy" id="2030880"/>
    <lineage>
        <taxon>Bacteria</taxon>
        <taxon>Pseudomonadati</taxon>
        <taxon>Pseudomonadota</taxon>
        <taxon>Gammaproteobacteria</taxon>
        <taxon>SAR86 cluster</taxon>
    </lineage>
</organism>
<comment type="subcellular location">
    <subcellularLocation>
        <location evidence="1 10">Cell inner membrane</location>
        <topology evidence="1 10">Single-pass membrane protein</topology>
        <orientation evidence="1 10">Periplasmic side</orientation>
    </subcellularLocation>
</comment>
<evidence type="ECO:0000256" key="2">
    <source>
        <dbReference type="ARBA" id="ARBA00006555"/>
    </source>
</evidence>
<comment type="caution">
    <text evidence="12">The sequence shown here is derived from an EMBL/GenBank/DDBJ whole genome shotgun (WGS) entry which is preliminary data.</text>
</comment>
<dbReference type="InterPro" id="IPR051045">
    <property type="entry name" value="TonB-dependent_transducer"/>
</dbReference>
<name>A0A2A4X2Y5_9GAMM</name>
<comment type="similarity">
    <text evidence="2 10">Belongs to the TonB family.</text>
</comment>
<dbReference type="InterPro" id="IPR006260">
    <property type="entry name" value="TonB/TolA_C"/>
</dbReference>
<dbReference type="AlphaFoldDB" id="A0A2A4X2Y5"/>
<keyword evidence="6 10" id="KW-0812">Transmembrane</keyword>
<dbReference type="GO" id="GO:0015891">
    <property type="term" value="P:siderophore transport"/>
    <property type="evidence" value="ECO:0007669"/>
    <property type="project" value="InterPro"/>
</dbReference>
<evidence type="ECO:0000256" key="7">
    <source>
        <dbReference type="ARBA" id="ARBA00022927"/>
    </source>
</evidence>
<dbReference type="GO" id="GO:0005886">
    <property type="term" value="C:plasma membrane"/>
    <property type="evidence" value="ECO:0007669"/>
    <property type="project" value="UniProtKB-SubCell"/>
</dbReference>
<gene>
    <name evidence="12" type="ORF">COB20_10610</name>
</gene>
<dbReference type="NCBIfam" id="TIGR01352">
    <property type="entry name" value="tonB_Cterm"/>
    <property type="match status" value="1"/>
</dbReference>
<evidence type="ECO:0000256" key="9">
    <source>
        <dbReference type="ARBA" id="ARBA00023136"/>
    </source>
</evidence>
<evidence type="ECO:0000256" key="5">
    <source>
        <dbReference type="ARBA" id="ARBA00022519"/>
    </source>
</evidence>
<dbReference type="PROSITE" id="PS52015">
    <property type="entry name" value="TONB_CTD"/>
    <property type="match status" value="1"/>
</dbReference>
<dbReference type="Pfam" id="PF03544">
    <property type="entry name" value="TonB_C"/>
    <property type="match status" value="1"/>
</dbReference>
<evidence type="ECO:0000313" key="12">
    <source>
        <dbReference type="EMBL" id="PCI76417.1"/>
    </source>
</evidence>
<evidence type="ECO:0000256" key="3">
    <source>
        <dbReference type="ARBA" id="ARBA00022448"/>
    </source>
</evidence>
<keyword evidence="4 10" id="KW-1003">Cell membrane</keyword>
<evidence type="ECO:0000256" key="10">
    <source>
        <dbReference type="RuleBase" id="RU362123"/>
    </source>
</evidence>